<dbReference type="SUPFAM" id="SSF47336">
    <property type="entry name" value="ACP-like"/>
    <property type="match status" value="1"/>
</dbReference>
<dbReference type="InterPro" id="IPR013968">
    <property type="entry name" value="PKS_KR"/>
</dbReference>
<dbReference type="InterPro" id="IPR001227">
    <property type="entry name" value="Ac_transferase_dom_sf"/>
</dbReference>
<dbReference type="GO" id="GO:0044550">
    <property type="term" value="P:secondary metabolite biosynthetic process"/>
    <property type="evidence" value="ECO:0007669"/>
    <property type="project" value="UniProtKB-ARBA"/>
</dbReference>
<protein>
    <recommendedName>
        <fullName evidence="12">Ketoacyl-synt-domain-containing protein</fullName>
    </recommendedName>
</protein>
<feature type="region of interest" description="C-terminal hotdog fold" evidence="6">
    <location>
        <begin position="1015"/>
        <end position="1165"/>
    </location>
</feature>
<dbReference type="InterPro" id="IPR057326">
    <property type="entry name" value="KR_dom"/>
</dbReference>
<dbReference type="InterPro" id="IPR020841">
    <property type="entry name" value="PKS_Beta-ketoAc_synthase_dom"/>
</dbReference>
<dbReference type="SUPFAM" id="SSF55048">
    <property type="entry name" value="Probable ACP-binding domain of malonyl-CoA ACP transacylase"/>
    <property type="match status" value="1"/>
</dbReference>
<dbReference type="InParanoid" id="A0A165I7R0"/>
<dbReference type="InterPro" id="IPR036291">
    <property type="entry name" value="NAD(P)-bd_dom_sf"/>
</dbReference>
<dbReference type="Proteomes" id="UP000076871">
    <property type="component" value="Unassembled WGS sequence"/>
</dbReference>
<evidence type="ECO:0000313" key="10">
    <source>
        <dbReference type="EMBL" id="KZT12695.1"/>
    </source>
</evidence>
<dbReference type="InterPro" id="IPR016039">
    <property type="entry name" value="Thiolase-like"/>
</dbReference>
<dbReference type="PANTHER" id="PTHR43775:SF37">
    <property type="entry name" value="SI:DKEY-61P9.11"/>
    <property type="match status" value="1"/>
</dbReference>
<feature type="compositionally biased region" description="Polar residues" evidence="7">
    <location>
        <begin position="2153"/>
        <end position="2163"/>
    </location>
</feature>
<dbReference type="SUPFAM" id="SSF52151">
    <property type="entry name" value="FabD/lysophospholipase-like"/>
    <property type="match status" value="1"/>
</dbReference>
<evidence type="ECO:0000259" key="9">
    <source>
        <dbReference type="PROSITE" id="PS52019"/>
    </source>
</evidence>
<dbReference type="Gene3D" id="3.40.50.720">
    <property type="entry name" value="NAD(P)-binding Rossmann-like Domain"/>
    <property type="match status" value="2"/>
</dbReference>
<keyword evidence="2" id="KW-0597">Phosphoprotein</keyword>
<dbReference type="InterPro" id="IPR016036">
    <property type="entry name" value="Malonyl_transacylase_ACP-bd"/>
</dbReference>
<dbReference type="InterPro" id="IPR032821">
    <property type="entry name" value="PKS_assoc"/>
</dbReference>
<dbReference type="SMART" id="SM00827">
    <property type="entry name" value="PKS_AT"/>
    <property type="match status" value="1"/>
</dbReference>
<accession>A0A165I7R0</accession>
<evidence type="ECO:0000256" key="5">
    <source>
        <dbReference type="ARBA" id="ARBA00023268"/>
    </source>
</evidence>
<dbReference type="Pfam" id="PF16197">
    <property type="entry name" value="KAsynt_C_assoc"/>
    <property type="match status" value="1"/>
</dbReference>
<dbReference type="InterPro" id="IPR016035">
    <property type="entry name" value="Acyl_Trfase/lysoPLipase"/>
</dbReference>
<dbReference type="Pfam" id="PF08659">
    <property type="entry name" value="KR"/>
    <property type="match status" value="1"/>
</dbReference>
<keyword evidence="4" id="KW-0843">Virulence</keyword>
<dbReference type="GeneID" id="63822409"/>
<dbReference type="GO" id="GO:0004315">
    <property type="term" value="F:3-oxoacyl-[acyl-carrier-protein] synthase activity"/>
    <property type="evidence" value="ECO:0007669"/>
    <property type="project" value="InterPro"/>
</dbReference>
<dbReference type="GO" id="GO:0004312">
    <property type="term" value="F:fatty acid synthase activity"/>
    <property type="evidence" value="ECO:0007669"/>
    <property type="project" value="TreeGrafter"/>
</dbReference>
<organism evidence="10 11">
    <name type="scientific">Laetiporus sulphureus 93-53</name>
    <dbReference type="NCBI Taxonomy" id="1314785"/>
    <lineage>
        <taxon>Eukaryota</taxon>
        <taxon>Fungi</taxon>
        <taxon>Dikarya</taxon>
        <taxon>Basidiomycota</taxon>
        <taxon>Agaricomycotina</taxon>
        <taxon>Agaricomycetes</taxon>
        <taxon>Polyporales</taxon>
        <taxon>Laetiporus</taxon>
    </lineage>
</organism>
<dbReference type="InterPro" id="IPR018201">
    <property type="entry name" value="Ketoacyl_synth_AS"/>
</dbReference>
<dbReference type="InterPro" id="IPR036736">
    <property type="entry name" value="ACP-like_sf"/>
</dbReference>
<reference evidence="10 11" key="1">
    <citation type="journal article" date="2016" name="Mol. Biol. Evol.">
        <title>Comparative Genomics of Early-Diverging Mushroom-Forming Fungi Provides Insights into the Origins of Lignocellulose Decay Capabilities.</title>
        <authorList>
            <person name="Nagy L.G."/>
            <person name="Riley R."/>
            <person name="Tritt A."/>
            <person name="Adam C."/>
            <person name="Daum C."/>
            <person name="Floudas D."/>
            <person name="Sun H."/>
            <person name="Yadav J.S."/>
            <person name="Pangilinan J."/>
            <person name="Larsson K.H."/>
            <person name="Matsuura K."/>
            <person name="Barry K."/>
            <person name="Labutti K."/>
            <person name="Kuo R."/>
            <person name="Ohm R.A."/>
            <person name="Bhattacharya S.S."/>
            <person name="Shirouzu T."/>
            <person name="Yoshinaga Y."/>
            <person name="Martin F.M."/>
            <person name="Grigoriev I.V."/>
            <person name="Hibbett D.S."/>
        </authorList>
    </citation>
    <scope>NUCLEOTIDE SEQUENCE [LARGE SCALE GENOMIC DNA]</scope>
    <source>
        <strain evidence="10 11">93-53</strain>
    </source>
</reference>
<dbReference type="Gene3D" id="3.40.47.10">
    <property type="match status" value="1"/>
</dbReference>
<dbReference type="Pfam" id="PF02801">
    <property type="entry name" value="Ketoacyl-synt_C"/>
    <property type="match status" value="1"/>
</dbReference>
<feature type="domain" description="PKS/mFAS DH" evidence="9">
    <location>
        <begin position="886"/>
        <end position="1165"/>
    </location>
</feature>
<feature type="active site" description="Proton donor; for dehydratase activity" evidence="6">
    <location>
        <position position="1076"/>
    </location>
</feature>
<evidence type="ECO:0000256" key="4">
    <source>
        <dbReference type="ARBA" id="ARBA00023026"/>
    </source>
</evidence>
<dbReference type="CDD" id="cd00833">
    <property type="entry name" value="PKS"/>
    <property type="match status" value="1"/>
</dbReference>
<dbReference type="InterPro" id="IPR020807">
    <property type="entry name" value="PKS_DH"/>
</dbReference>
<keyword evidence="5" id="KW-0511">Multifunctional enzyme</keyword>
<keyword evidence="11" id="KW-1185">Reference proteome</keyword>
<dbReference type="InterPro" id="IPR013120">
    <property type="entry name" value="FAR_NAD-bd"/>
</dbReference>
<dbReference type="SUPFAM" id="SSF53901">
    <property type="entry name" value="Thiolase-like"/>
    <property type="match status" value="1"/>
</dbReference>
<dbReference type="InterPro" id="IPR014030">
    <property type="entry name" value="Ketoacyl_synth_N"/>
</dbReference>
<dbReference type="SMART" id="SM00826">
    <property type="entry name" value="PKS_DH"/>
    <property type="match status" value="1"/>
</dbReference>
<dbReference type="Gene3D" id="3.40.366.10">
    <property type="entry name" value="Malonyl-Coenzyme A Acyl Carrier Protein, domain 2"/>
    <property type="match status" value="1"/>
</dbReference>
<sequence>MSSKVAIVGISAELPSGAFFDENLDHNAFFDFLLRGGESYERIPPKRFNIEAWKGNDLGKVQTDSGSFLKNIDMFDNVEFGISSRDARLMAPVVKKLLENCFLALLDSGIDYRMKNVGCFTSGNAFDLLSVTDSDEFEARGSFAGYPSMVANRISNHLDLLGPSVPTDTACSSTATALHLAIQAIQHGDCEAAVIAGCQLNVRFIDWLSYSQGHLLSKDGKCKPFDADADGFGRAEACVAIVIKPLEHALRDRDRIYATILGTAINSVGAGGPPGAPVADAQQEAMVQAFKRAGRAPQEVDYVELHATGTAKGDPTEANWVGAQFKREDRLLIGSVKGNIGHTEIAACLASLSKVISILKHRVIPPNVNIKRLNPEIHWDEYNLQVPLEPTVLPCHSGDKYLISLASSGIGGSNGHIVLESPPTVVHELDRRSTSDRGPKLLMAGGLSSRSAVMLSESIRSLAAANAAQLSTISTVLGRRSKQMTWRSYAIVDEDQTSTFEFSSPLHCPRTANPVVFVFSGQGPQHRDMGRQLFNAFPVFRRSVMELDELYKRLTGMSMVNDYGLFGEEAQVEIPQTWPISLILPSIAMFQMSLFDLLVSIGVKPDIVIGHSAGETSVIYASGAAPRSMALELAILRGRAFSSVETLGGTMAALSCSPEDAMAIISDAQQCDGHILEIACYNSPSAVAIAGHEVAIDRAIDIARSRGIFSSKIRTRVPIHSSMMEHCREEYCSGLRELFDRYPGPFTPSVPVYSTLTGKLLQGPFDADYFWRNTRSPILFTGALEALQNTNAYTFIEIAPHPVLSSYISSAVNPTSNIIPTVRRPKRGGTLCEHRNILQLCGQLTTVGHNFIDFSILTGRTCSETELIFPAYPFQKKSFPLYPDTPGYIKQLARHRGPLNHEYLRVNKETHPILSEHIVRGEPIMPAAGFVEMGFEFGATALMNVNFRSILSLSAERPVEVKVKLDACLWTVTSIVSATTRSTASHSERHHADGYLSFQPPRSLPDLDLRAIRNRCPHHVGSNFYRALSYFSAYGPRFRRVTDMYYGADEALVSIRGLDATLSADGNYVLHPAILDACLHAPAFKAFSGDFNTYVYSLPSRVDAVILHRPPREGYFPAHIYAHVTVCEWTPTSRTYNMMIVDDAGRPLCSLRRLMVERHKMKPPPDTSRSFEVLFQPLGHWYQSPDTRETRHKTASWSDPSISAYTEKNSDIRVEHHKRIVQGQPDQPEIYGLNKAHTTSSEIGASKPESQVIATQTSILYGVISSIVSERSRKIVRILILSNHASFYIQISNVLRQFPTLFIEVIVPHIQYANLMDINRRQGIVRPIEANPEMSAEYRKALGYVDVVVSFDFFREHISMEQRFTLCGTILLPGGTLILASRESQISISQGPERSNSESTHFKSIQSSSDNANVSILRTYREPVADVIILQGQKRHHNATDLSTQRLFRSADCFVFYYTPGQEQDLQWHFSGLNTSQELEVWITASGDNNGGPAFGLVRALRREYLRWTIRLVVFPSSYSAAQRQEMLEKLPNHMEAELEIVVTPQNELLVPRLIPLLPMSPRSYSFATPFSVPNTPLNHVVINPRFVSTCSGISAVIGTISNGKASDRCDALVVAITMDIQEEHAIVDEAATCRIADDQCEVGASYISCIPGCTVAILASGLSAYRHPSYLQSLRILLTHADTPIGVCVRHAYALKGALVTELRQDVNLVDLACVSEEPFDLIVSGYNETPQVQILRSLLREGSGSIFLWADERDGIARTLRRDPCSVGEVLQEVLCLLNDLPMDMSKIVADPLMNQRPDTVKQPEGVLQASFNPDRTYLILGGIGNIGVHLALFMYQRGARHIVLTSRRGKQGISESTNLMVRRISHYLLSQGDVDLHFEAVDATSESSMNDLIRRLPGELGGCIVLTAVVRDRSFLRLDPDDFSVVLAAKAGVVQAFQNVVDTARLEFFIAFSSVSGLFGSGGQTNYDCANTALEASIALSTNAFVFVCPGIIDSSLLLAGNIEQRDARFNHLLEWSMSTEEMITWFEDALIRFQSGQRFHCYVPDIEWEAMDRTFGMTKLGKHLIASQTTEDDGPNGDIDHMAGMVRAVLGIRQEDFSPDVPLSAYGIDSLSAAKLSYMLRPIAEISQLQLLADVSVNDLQQRIDKPSSQEPTQENNAQVGEGKAEQMRQELEKHLNSMIKRHRTKHVLADRTSPHVVLLTGSTGALGSHILFQLLNDENVQRVYALNRRHVGEVTLQERQFTAYSNQGLPVDHISSPKLTLLEADLTAEDLGLDTVLFRELASSVTHIIHNAWMIDFYSPLPEFAQLIKGTLNLLNLSALSMLAVPPVLSFISTIGVYRQSSGGNFAPEEPIVEARASIQTGYIESKWVTERLVQIAGERFNLRTNIIRVGLLSGSINGAWDTSHWVPALVQSAAYLGCLPEGHSSVSWIPVNLAAAAIADLRDISKETLHVIHPRPATWMQLMEHLSTALDVPLVPYEEWFARLESISADSDSSETDGWGGDAKSALRLLDFFRQAIIKASDGDMESMGLLPLVAADKGMRVSPSLMDRSVKQLGYDDVQNWVGYWRRTGFLSPCRQVS</sequence>
<dbReference type="Pfam" id="PF00109">
    <property type="entry name" value="ketoacyl-synt"/>
    <property type="match status" value="1"/>
</dbReference>
<keyword evidence="1" id="KW-0596">Phosphopantetheine</keyword>
<dbReference type="InterPro" id="IPR009081">
    <property type="entry name" value="PP-bd_ACP"/>
</dbReference>
<dbReference type="InterPro" id="IPR049552">
    <property type="entry name" value="PKS_DH_N"/>
</dbReference>
<dbReference type="SMART" id="SM00822">
    <property type="entry name" value="PKS_KR"/>
    <property type="match status" value="1"/>
</dbReference>
<dbReference type="InterPro" id="IPR050091">
    <property type="entry name" value="PKS_NRPS_Biosynth_Enz"/>
</dbReference>
<dbReference type="SMART" id="SM00825">
    <property type="entry name" value="PKS_KS"/>
    <property type="match status" value="1"/>
</dbReference>
<evidence type="ECO:0000256" key="6">
    <source>
        <dbReference type="PROSITE-ProRule" id="PRU01363"/>
    </source>
</evidence>
<dbReference type="Gene3D" id="3.10.129.110">
    <property type="entry name" value="Polyketide synthase dehydratase"/>
    <property type="match status" value="1"/>
</dbReference>
<dbReference type="InterPro" id="IPR049551">
    <property type="entry name" value="PKS_DH_C"/>
</dbReference>
<dbReference type="Pfam" id="PF21089">
    <property type="entry name" value="PKS_DH_N"/>
    <property type="match status" value="1"/>
</dbReference>
<gene>
    <name evidence="10" type="ORF">LAESUDRAFT_668561</name>
</gene>
<dbReference type="EMBL" id="KV427605">
    <property type="protein sequence ID" value="KZT12695.1"/>
    <property type="molecule type" value="Genomic_DNA"/>
</dbReference>
<dbReference type="STRING" id="1314785.A0A165I7R0"/>
<evidence type="ECO:0000313" key="11">
    <source>
        <dbReference type="Proteomes" id="UP000076871"/>
    </source>
</evidence>
<keyword evidence="3" id="KW-0808">Transferase</keyword>
<evidence type="ECO:0000259" key="8">
    <source>
        <dbReference type="PROSITE" id="PS52004"/>
    </source>
</evidence>
<evidence type="ECO:0000256" key="7">
    <source>
        <dbReference type="SAM" id="MobiDB-lite"/>
    </source>
</evidence>
<dbReference type="Pfam" id="PF07993">
    <property type="entry name" value="NAD_binding_4"/>
    <property type="match status" value="1"/>
</dbReference>
<dbReference type="InterPro" id="IPR049900">
    <property type="entry name" value="PKS_mFAS_DH"/>
</dbReference>
<feature type="region of interest" description="N-terminal hotdog fold" evidence="6">
    <location>
        <begin position="886"/>
        <end position="1003"/>
    </location>
</feature>
<dbReference type="InterPro" id="IPR014043">
    <property type="entry name" value="Acyl_transferase_dom"/>
</dbReference>
<evidence type="ECO:0008006" key="12">
    <source>
        <dbReference type="Google" id="ProtNLM"/>
    </source>
</evidence>
<proteinExistence type="predicted"/>
<dbReference type="PROSITE" id="PS52004">
    <property type="entry name" value="KS3_2"/>
    <property type="match status" value="1"/>
</dbReference>
<feature type="region of interest" description="Disordered" evidence="7">
    <location>
        <begin position="2149"/>
        <end position="2169"/>
    </location>
</feature>
<dbReference type="GO" id="GO:0006633">
    <property type="term" value="P:fatty acid biosynthetic process"/>
    <property type="evidence" value="ECO:0007669"/>
    <property type="project" value="InterPro"/>
</dbReference>
<dbReference type="PROSITE" id="PS00606">
    <property type="entry name" value="KS3_1"/>
    <property type="match status" value="1"/>
</dbReference>
<dbReference type="PROSITE" id="PS52019">
    <property type="entry name" value="PKS_MFAS_DH"/>
    <property type="match status" value="1"/>
</dbReference>
<feature type="active site" description="Proton acceptor; for dehydratase activity" evidence="6">
    <location>
        <position position="917"/>
    </location>
</feature>
<evidence type="ECO:0000256" key="2">
    <source>
        <dbReference type="ARBA" id="ARBA00022553"/>
    </source>
</evidence>
<dbReference type="InterPro" id="IPR014031">
    <property type="entry name" value="Ketoacyl_synth_C"/>
</dbReference>
<dbReference type="PANTHER" id="PTHR43775">
    <property type="entry name" value="FATTY ACID SYNTHASE"/>
    <property type="match status" value="1"/>
</dbReference>
<dbReference type="Pfam" id="PF00550">
    <property type="entry name" value="PP-binding"/>
    <property type="match status" value="1"/>
</dbReference>
<dbReference type="RefSeq" id="XP_040770205.1">
    <property type="nucleotide sequence ID" value="XM_040905379.1"/>
</dbReference>
<feature type="domain" description="Ketosynthase family 3 (KS3)" evidence="8">
    <location>
        <begin position="2"/>
        <end position="421"/>
    </location>
</feature>
<evidence type="ECO:0000256" key="1">
    <source>
        <dbReference type="ARBA" id="ARBA00022450"/>
    </source>
</evidence>
<dbReference type="Pfam" id="PF14765">
    <property type="entry name" value="PS-DH"/>
    <property type="match status" value="1"/>
</dbReference>
<dbReference type="InterPro" id="IPR042104">
    <property type="entry name" value="PKS_dehydratase_sf"/>
</dbReference>
<dbReference type="Pfam" id="PF00698">
    <property type="entry name" value="Acyl_transf_1"/>
    <property type="match status" value="1"/>
</dbReference>
<name>A0A165I7R0_9APHY</name>
<dbReference type="SUPFAM" id="SSF51735">
    <property type="entry name" value="NAD(P)-binding Rossmann-fold domains"/>
    <property type="match status" value="2"/>
</dbReference>
<dbReference type="OrthoDB" id="329835at2759"/>
<evidence type="ECO:0000256" key="3">
    <source>
        <dbReference type="ARBA" id="ARBA00022679"/>
    </source>
</evidence>